<dbReference type="Proteomes" id="UP000198460">
    <property type="component" value="Unassembled WGS sequence"/>
</dbReference>
<evidence type="ECO:0000313" key="1">
    <source>
        <dbReference type="EMBL" id="SMG00194.1"/>
    </source>
</evidence>
<proteinExistence type="predicted"/>
<name>A0A238H4L5_9BURK</name>
<gene>
    <name evidence="1" type="ORF">BSIN_0319</name>
</gene>
<dbReference type="AlphaFoldDB" id="A0A238H4L5"/>
<reference evidence="1 2" key="1">
    <citation type="submission" date="2017-04" db="EMBL/GenBank/DDBJ databases">
        <authorList>
            <person name="Afonso C.L."/>
            <person name="Miller P.J."/>
            <person name="Scott M.A."/>
            <person name="Spackman E."/>
            <person name="Goraichik I."/>
            <person name="Dimitrov K.M."/>
            <person name="Suarez D.L."/>
            <person name="Swayne D.E."/>
        </authorList>
    </citation>
    <scope>NUCLEOTIDE SEQUENCE [LARGE SCALE GENOMIC DNA]</scope>
    <source>
        <strain evidence="1">LMG 28154</strain>
    </source>
</reference>
<evidence type="ECO:0000313" key="2">
    <source>
        <dbReference type="Proteomes" id="UP000198460"/>
    </source>
</evidence>
<accession>A0A238H4L5</accession>
<protein>
    <submittedName>
        <fullName evidence="1">Uncharacterized protein</fullName>
    </submittedName>
</protein>
<dbReference type="EMBL" id="FXAN01000050">
    <property type="protein sequence ID" value="SMG00194.1"/>
    <property type="molecule type" value="Genomic_DNA"/>
</dbReference>
<organism evidence="1 2">
    <name type="scientific">Burkholderia singularis</name>
    <dbReference type="NCBI Taxonomy" id="1503053"/>
    <lineage>
        <taxon>Bacteria</taxon>
        <taxon>Pseudomonadati</taxon>
        <taxon>Pseudomonadota</taxon>
        <taxon>Betaproteobacteria</taxon>
        <taxon>Burkholderiales</taxon>
        <taxon>Burkholderiaceae</taxon>
        <taxon>Burkholderia</taxon>
        <taxon>pseudomallei group</taxon>
    </lineage>
</organism>
<sequence>MHIDFKFFNKIAVNGMLLRQRRRPSLARPTPSRFLSD</sequence>